<organism evidence="2 3">
    <name type="scientific">Marivirga atlantica</name>
    <dbReference type="NCBI Taxonomy" id="1548457"/>
    <lineage>
        <taxon>Bacteria</taxon>
        <taxon>Pseudomonadati</taxon>
        <taxon>Bacteroidota</taxon>
        <taxon>Cytophagia</taxon>
        <taxon>Cytophagales</taxon>
        <taxon>Marivirgaceae</taxon>
        <taxon>Marivirga</taxon>
    </lineage>
</organism>
<dbReference type="AlphaFoldDB" id="A0A937A6B1"/>
<feature type="chain" id="PRO_5037450744" description="Tetratricopeptide repeat-containing protein" evidence="1">
    <location>
        <begin position="20"/>
        <end position="274"/>
    </location>
</feature>
<proteinExistence type="predicted"/>
<evidence type="ECO:0008006" key="4">
    <source>
        <dbReference type="Google" id="ProtNLM"/>
    </source>
</evidence>
<keyword evidence="3" id="KW-1185">Reference proteome</keyword>
<reference evidence="2" key="1">
    <citation type="submission" date="2021-01" db="EMBL/GenBank/DDBJ databases">
        <title>Marivirga sp. nov., isolated from intertidal surface sediments.</title>
        <authorList>
            <person name="Zhang M."/>
        </authorList>
    </citation>
    <scope>NUCLEOTIDE SEQUENCE</scope>
    <source>
        <strain evidence="2">SM1354</strain>
    </source>
</reference>
<feature type="signal peptide" evidence="1">
    <location>
        <begin position="1"/>
        <end position="19"/>
    </location>
</feature>
<protein>
    <recommendedName>
        <fullName evidence="4">Tetratricopeptide repeat-containing protein</fullName>
    </recommendedName>
</protein>
<dbReference type="RefSeq" id="WP_201917923.1">
    <property type="nucleotide sequence ID" value="NZ_JAERQG010000001.1"/>
</dbReference>
<gene>
    <name evidence="2" type="ORF">JKP34_03965</name>
</gene>
<name>A0A937A6B1_9BACT</name>
<dbReference type="EMBL" id="JAERQG010000001">
    <property type="protein sequence ID" value="MBL0764395.1"/>
    <property type="molecule type" value="Genomic_DNA"/>
</dbReference>
<evidence type="ECO:0000313" key="2">
    <source>
        <dbReference type="EMBL" id="MBL0764395.1"/>
    </source>
</evidence>
<evidence type="ECO:0000313" key="3">
    <source>
        <dbReference type="Proteomes" id="UP000642920"/>
    </source>
</evidence>
<accession>A0A937A6B1</accession>
<keyword evidence="1" id="KW-0732">Signal</keyword>
<sequence length="274" mass="31407">MKKLSLSIFLTLYAIAAYSQDIYNTENSKKFASYLYQSEQFELAAIEYERLLFLDDRNDSIKYKLLSSYFENKDFGKAISRSKKLYPSVKDFTDPVANLYLKLLILNEDFSDFDLQYTAVPLANNKKAVYKLHKNVLNREWQEAYDTFNELQAFPFQYKSNFNELLERSKKPDTKSPFLAGILSAIIPGTGKFYTGNFKDGIFSLLVVGGTTFQAIRGFNKDGVNSTSGWIFGTVATGFYAGNIFGSVKSAQVYNENYWLEIENETRILINNSY</sequence>
<evidence type="ECO:0000256" key="1">
    <source>
        <dbReference type="SAM" id="SignalP"/>
    </source>
</evidence>
<dbReference type="Proteomes" id="UP000642920">
    <property type="component" value="Unassembled WGS sequence"/>
</dbReference>
<comment type="caution">
    <text evidence="2">The sequence shown here is derived from an EMBL/GenBank/DDBJ whole genome shotgun (WGS) entry which is preliminary data.</text>
</comment>